<dbReference type="PANTHER" id="PTHR28048:SF1">
    <property type="entry name" value="ACR195WP"/>
    <property type="match status" value="1"/>
</dbReference>
<dbReference type="PANTHER" id="PTHR28048">
    <property type="entry name" value="ACR195WP"/>
    <property type="match status" value="1"/>
</dbReference>
<comment type="caution">
    <text evidence="3">The sequence shown here is derived from an EMBL/GenBank/DDBJ whole genome shotgun (WGS) entry which is preliminary data.</text>
</comment>
<keyword evidence="1" id="KW-0472">Membrane</keyword>
<keyword evidence="1" id="KW-0812">Transmembrane</keyword>
<dbReference type="InterPro" id="IPR028036">
    <property type="entry name" value="DMAC1-like_dom"/>
</dbReference>
<proteinExistence type="predicted"/>
<dbReference type="AlphaFoldDB" id="A0A4S9DP63"/>
<protein>
    <recommendedName>
        <fullName evidence="2">Distal membrane-arm assembly complex protein 1-like domain-containing protein</fullName>
    </recommendedName>
</protein>
<dbReference type="Pfam" id="PF15055">
    <property type="entry name" value="DMAC1_Dmo2"/>
    <property type="match status" value="1"/>
</dbReference>
<reference evidence="3 4" key="1">
    <citation type="submission" date="2018-10" db="EMBL/GenBank/DDBJ databases">
        <title>Fifty Aureobasidium pullulans genomes reveal a recombining polyextremotolerant generalist.</title>
        <authorList>
            <person name="Gostincar C."/>
            <person name="Turk M."/>
            <person name="Zajc J."/>
            <person name="Gunde-Cimerman N."/>
        </authorList>
    </citation>
    <scope>NUCLEOTIDE SEQUENCE [LARGE SCALE GENOMIC DNA]</scope>
    <source>
        <strain evidence="3 4">EXF-9785</strain>
    </source>
</reference>
<evidence type="ECO:0000313" key="4">
    <source>
        <dbReference type="Proteomes" id="UP000308953"/>
    </source>
</evidence>
<name>A0A4S9DP63_AURPU</name>
<gene>
    <name evidence="3" type="ORF">D6D10_10485</name>
</gene>
<accession>A0A4S9DP63</accession>
<keyword evidence="1" id="KW-1133">Transmembrane helix</keyword>
<dbReference type="EMBL" id="QZAV01000665">
    <property type="protein sequence ID" value="THX22366.1"/>
    <property type="molecule type" value="Genomic_DNA"/>
</dbReference>
<evidence type="ECO:0000256" key="1">
    <source>
        <dbReference type="SAM" id="Phobius"/>
    </source>
</evidence>
<feature type="domain" description="Distal membrane-arm assembly complex protein 1-like" evidence="2">
    <location>
        <begin position="39"/>
        <end position="84"/>
    </location>
</feature>
<evidence type="ECO:0000313" key="3">
    <source>
        <dbReference type="EMBL" id="THX22366.1"/>
    </source>
</evidence>
<evidence type="ECO:0000259" key="2">
    <source>
        <dbReference type="Pfam" id="PF15055"/>
    </source>
</evidence>
<feature type="transmembrane region" description="Helical" evidence="1">
    <location>
        <begin position="45"/>
        <end position="62"/>
    </location>
</feature>
<dbReference type="Proteomes" id="UP000308953">
    <property type="component" value="Unassembled WGS sequence"/>
</dbReference>
<organism evidence="3 4">
    <name type="scientific">Aureobasidium pullulans</name>
    <name type="common">Black yeast</name>
    <name type="synonym">Pullularia pullulans</name>
    <dbReference type="NCBI Taxonomy" id="5580"/>
    <lineage>
        <taxon>Eukaryota</taxon>
        <taxon>Fungi</taxon>
        <taxon>Dikarya</taxon>
        <taxon>Ascomycota</taxon>
        <taxon>Pezizomycotina</taxon>
        <taxon>Dothideomycetes</taxon>
        <taxon>Dothideomycetidae</taxon>
        <taxon>Dothideales</taxon>
        <taxon>Saccotheciaceae</taxon>
        <taxon>Aureobasidium</taxon>
    </lineage>
</organism>
<feature type="transmembrane region" description="Helical" evidence="1">
    <location>
        <begin position="83"/>
        <end position="105"/>
    </location>
</feature>
<sequence>MSSSPNDPKHQEIYNKLASQDAAPLPLKKVLAKEQADFDCLSCRVMGAMAFGTLGAYTYWSGHRELRTREAEIMKSGSRLTMAARRLGITGLSGTLVGLGLWRAFM</sequence>
<dbReference type="InterPro" id="IPR053092">
    <property type="entry name" value="Mitochondrial_unc_protein"/>
</dbReference>